<gene>
    <name evidence="2" type="ORF">OKIOD_LOCUS14326</name>
</gene>
<dbReference type="Proteomes" id="UP001158576">
    <property type="component" value="Chromosome 2"/>
</dbReference>
<keyword evidence="1" id="KW-1133">Transmembrane helix</keyword>
<name>A0ABN7T525_OIKDI</name>
<feature type="transmembrane region" description="Helical" evidence="1">
    <location>
        <begin position="48"/>
        <end position="66"/>
    </location>
</feature>
<keyword evidence="1" id="KW-0472">Membrane</keyword>
<dbReference type="EMBL" id="OU015567">
    <property type="protein sequence ID" value="CAG5111234.1"/>
    <property type="molecule type" value="Genomic_DNA"/>
</dbReference>
<sequence>MLYRSREVIVCCCLICIVFSLYFLHLLFADVLGQVKCQQTDDFLDFSIALPLPSLIFALTGLNLAYSNKQIFKLDPTTGLVVYDYKVYLLSLMHSIGSFLASIAALCLPIFGTTICPSFSSPAGYSDGADLGDVLEAERRKTSMIFLVHSFAGCLLFLLNMLSSVFGFFSLIRRANRTNLRLLAARDSPPAYEEVSVSYVPKYTQEIDLPPSYESLQINSSSDNNNNTK</sequence>
<reference evidence="2 3" key="1">
    <citation type="submission" date="2021-04" db="EMBL/GenBank/DDBJ databases">
        <authorList>
            <person name="Bliznina A."/>
        </authorList>
    </citation>
    <scope>NUCLEOTIDE SEQUENCE [LARGE SCALE GENOMIC DNA]</scope>
</reference>
<keyword evidence="1" id="KW-0812">Transmembrane</keyword>
<feature type="transmembrane region" description="Helical" evidence="1">
    <location>
        <begin position="7"/>
        <end position="28"/>
    </location>
</feature>
<proteinExistence type="predicted"/>
<accession>A0ABN7T525</accession>
<evidence type="ECO:0000313" key="2">
    <source>
        <dbReference type="EMBL" id="CAG5111234.1"/>
    </source>
</evidence>
<organism evidence="2 3">
    <name type="scientific">Oikopleura dioica</name>
    <name type="common">Tunicate</name>
    <dbReference type="NCBI Taxonomy" id="34765"/>
    <lineage>
        <taxon>Eukaryota</taxon>
        <taxon>Metazoa</taxon>
        <taxon>Chordata</taxon>
        <taxon>Tunicata</taxon>
        <taxon>Appendicularia</taxon>
        <taxon>Copelata</taxon>
        <taxon>Oikopleuridae</taxon>
        <taxon>Oikopleura</taxon>
    </lineage>
</organism>
<feature type="transmembrane region" description="Helical" evidence="1">
    <location>
        <begin position="144"/>
        <end position="172"/>
    </location>
</feature>
<keyword evidence="3" id="KW-1185">Reference proteome</keyword>
<evidence type="ECO:0000313" key="3">
    <source>
        <dbReference type="Proteomes" id="UP001158576"/>
    </source>
</evidence>
<protein>
    <submittedName>
        <fullName evidence="2">Oidioi.mRNA.OKI2018_I69.chr2.g5561.t1.cds</fullName>
    </submittedName>
</protein>
<feature type="transmembrane region" description="Helical" evidence="1">
    <location>
        <begin position="87"/>
        <end position="111"/>
    </location>
</feature>
<evidence type="ECO:0000256" key="1">
    <source>
        <dbReference type="SAM" id="Phobius"/>
    </source>
</evidence>